<feature type="transmembrane region" description="Helical" evidence="1">
    <location>
        <begin position="118"/>
        <end position="138"/>
    </location>
</feature>
<evidence type="ECO:0000256" key="1">
    <source>
        <dbReference type="SAM" id="Phobius"/>
    </source>
</evidence>
<proteinExistence type="predicted"/>
<dbReference type="AlphaFoldDB" id="A0AAW1JMH2"/>
<dbReference type="PANTHER" id="PTHR10791">
    <property type="entry name" value="RAG1-ACTIVATING PROTEIN 1"/>
    <property type="match status" value="1"/>
</dbReference>
<keyword evidence="3" id="KW-1185">Reference proteome</keyword>
<feature type="transmembrane region" description="Helical" evidence="1">
    <location>
        <begin position="150"/>
        <end position="169"/>
    </location>
</feature>
<dbReference type="Proteomes" id="UP001443914">
    <property type="component" value="Unassembled WGS sequence"/>
</dbReference>
<dbReference type="GO" id="GO:0016020">
    <property type="term" value="C:membrane"/>
    <property type="evidence" value="ECO:0007669"/>
    <property type="project" value="TreeGrafter"/>
</dbReference>
<keyword evidence="1" id="KW-0472">Membrane</keyword>
<evidence type="ECO:0000313" key="2">
    <source>
        <dbReference type="EMBL" id="KAK9705337.1"/>
    </source>
</evidence>
<keyword evidence="1" id="KW-1133">Transmembrane helix</keyword>
<dbReference type="PANTHER" id="PTHR10791:SF236">
    <property type="entry name" value="BIDIRECTIONAL SUGAR TRANSPORTER SWEET8"/>
    <property type="match status" value="1"/>
</dbReference>
<name>A0AAW1JMH2_SAPOF</name>
<protein>
    <submittedName>
        <fullName evidence="2">Uncharacterized protein</fullName>
    </submittedName>
</protein>
<dbReference type="InterPro" id="IPR047664">
    <property type="entry name" value="SWEET"/>
</dbReference>
<comment type="caution">
    <text evidence="2">The sequence shown here is derived from an EMBL/GenBank/DDBJ whole genome shotgun (WGS) entry which is preliminary data.</text>
</comment>
<dbReference type="EMBL" id="JBDFQZ010000007">
    <property type="protein sequence ID" value="KAK9705337.1"/>
    <property type="molecule type" value="Genomic_DNA"/>
</dbReference>
<evidence type="ECO:0000313" key="3">
    <source>
        <dbReference type="Proteomes" id="UP001443914"/>
    </source>
</evidence>
<feature type="transmembrane region" description="Helical" evidence="1">
    <location>
        <begin position="75"/>
        <end position="97"/>
    </location>
</feature>
<feature type="transmembrane region" description="Helical" evidence="1">
    <location>
        <begin position="51"/>
        <end position="69"/>
    </location>
</feature>
<organism evidence="2 3">
    <name type="scientific">Saponaria officinalis</name>
    <name type="common">Common soapwort</name>
    <name type="synonym">Lychnis saponaria</name>
    <dbReference type="NCBI Taxonomy" id="3572"/>
    <lineage>
        <taxon>Eukaryota</taxon>
        <taxon>Viridiplantae</taxon>
        <taxon>Streptophyta</taxon>
        <taxon>Embryophyta</taxon>
        <taxon>Tracheophyta</taxon>
        <taxon>Spermatophyta</taxon>
        <taxon>Magnoliopsida</taxon>
        <taxon>eudicotyledons</taxon>
        <taxon>Gunneridae</taxon>
        <taxon>Pentapetalae</taxon>
        <taxon>Caryophyllales</taxon>
        <taxon>Caryophyllaceae</taxon>
        <taxon>Caryophylleae</taxon>
        <taxon>Saponaria</taxon>
    </lineage>
</organism>
<keyword evidence="1" id="KW-0812">Transmembrane</keyword>
<gene>
    <name evidence="2" type="ORF">RND81_07G049300</name>
</gene>
<reference evidence="2" key="1">
    <citation type="submission" date="2024-03" db="EMBL/GenBank/DDBJ databases">
        <title>WGS assembly of Saponaria officinalis var. Norfolk2.</title>
        <authorList>
            <person name="Jenkins J."/>
            <person name="Shu S."/>
            <person name="Grimwood J."/>
            <person name="Barry K."/>
            <person name="Goodstein D."/>
            <person name="Schmutz J."/>
            <person name="Leebens-Mack J."/>
            <person name="Osbourn A."/>
        </authorList>
    </citation>
    <scope>NUCLEOTIDE SEQUENCE [LARGE SCALE GENOMIC DNA]</scope>
    <source>
        <strain evidence="2">JIC</strain>
    </source>
</reference>
<accession>A0AAW1JMH2</accession>
<sequence>MPYATTTTHDTSSDGFTLTYVTSMYLFQHAKVCGSTIWRLWKNKPVHEFKLHRIVAGIINFVMLVFYSMSFVYPYSILVTSADSLGLAVYIGFYVMVEGFDDKNHLSIVDSVVFLKSMVMYYIAEPMLLQALACSTTLAFHSHTARSNSVGVLCDVFGIILYGSPLTVMGNCRAPKLKYINLSIYRCTSAACTTNGSELIF</sequence>
<dbReference type="GO" id="GO:0051119">
    <property type="term" value="F:sugar transmembrane transporter activity"/>
    <property type="evidence" value="ECO:0007669"/>
    <property type="project" value="InterPro"/>
</dbReference>